<gene>
    <name evidence="2" type="ORF">IRI77_08710</name>
</gene>
<organism evidence="2 3">
    <name type="scientific">Paludibaculum fermentans</name>
    <dbReference type="NCBI Taxonomy" id="1473598"/>
    <lineage>
        <taxon>Bacteria</taxon>
        <taxon>Pseudomonadati</taxon>
        <taxon>Acidobacteriota</taxon>
        <taxon>Terriglobia</taxon>
        <taxon>Bryobacterales</taxon>
        <taxon>Bryobacteraceae</taxon>
        <taxon>Paludibaculum</taxon>
    </lineage>
</organism>
<dbReference type="PANTHER" id="PTHR45947">
    <property type="entry name" value="SULFOQUINOVOSYL TRANSFERASE SQD2"/>
    <property type="match status" value="1"/>
</dbReference>
<sequence length="488" mass="54025">MLRGAARRAVPPAGCGGPRVVGAASVVSTGARRAGDHRRVVGRRRPGRGALLRGPRTVVQQLQGARHGARSAGRQRGGGPVIPRVAFFTDSFHEVNGVALTSRSLHEFARRRQYPFLSIHYGAKAALEKQGEFWIAEYERSRWRLGLERDLSFDLLCWRNLPAVLKLLREFEPDVIHATGPGDMGLPAAWLAHRLGVPLVLSWHTNVHEYAGRRLRRMLQGWPGSLAGRVDELGERAALALTARFYQLARVLLAPSPELCTLLHERTGRPVRLMRRGSNPETFHPSLRARPVEADEVLIGFVGRLSPEKNVRLLAALEEALERVMPGRYSFLIVGDGSERAWLESRLRRARFTGVLRGPELARAYADMDLFVFPSETDTYGNVVVEAMASGVPVVVTGRGGPRFLVRPGETGLIGATREAFVEQVVRLALDNKLRWGMRQPAREFAESQSWDRVFEGVYAAYGEAVLGQRMAEERLGGGGRSALPEEI</sequence>
<feature type="domain" description="Glycosyltransferase subfamily 4-like N-terminal" evidence="1">
    <location>
        <begin position="105"/>
        <end position="277"/>
    </location>
</feature>
<dbReference type="Gene3D" id="3.40.50.2000">
    <property type="entry name" value="Glycogen Phosphorylase B"/>
    <property type="match status" value="2"/>
</dbReference>
<dbReference type="EMBL" id="CP063849">
    <property type="protein sequence ID" value="QOY90018.1"/>
    <property type="molecule type" value="Genomic_DNA"/>
</dbReference>
<dbReference type="InterPro" id="IPR050194">
    <property type="entry name" value="Glycosyltransferase_grp1"/>
</dbReference>
<dbReference type="Proteomes" id="UP000593892">
    <property type="component" value="Chromosome"/>
</dbReference>
<reference evidence="2 3" key="1">
    <citation type="submission" date="2020-10" db="EMBL/GenBank/DDBJ databases">
        <title>Complete genome sequence of Paludibaculum fermentans P105T, a facultatively anaerobic acidobacterium capable of dissimilatory Fe(III) reduction.</title>
        <authorList>
            <person name="Dedysh S.N."/>
            <person name="Beletsky A.V."/>
            <person name="Kulichevskaya I.S."/>
            <person name="Mardanov A.V."/>
            <person name="Ravin N.V."/>
        </authorList>
    </citation>
    <scope>NUCLEOTIDE SEQUENCE [LARGE SCALE GENOMIC DNA]</scope>
    <source>
        <strain evidence="2 3">P105</strain>
    </source>
</reference>
<dbReference type="GO" id="GO:0016757">
    <property type="term" value="F:glycosyltransferase activity"/>
    <property type="evidence" value="ECO:0007669"/>
    <property type="project" value="UniProtKB-ARBA"/>
</dbReference>
<dbReference type="InterPro" id="IPR028098">
    <property type="entry name" value="Glyco_trans_4-like_N"/>
</dbReference>
<dbReference type="KEGG" id="pfer:IRI77_08710"/>
<dbReference type="SUPFAM" id="SSF53756">
    <property type="entry name" value="UDP-Glycosyltransferase/glycogen phosphorylase"/>
    <property type="match status" value="1"/>
</dbReference>
<keyword evidence="2" id="KW-0808">Transferase</keyword>
<evidence type="ECO:0000313" key="3">
    <source>
        <dbReference type="Proteomes" id="UP000593892"/>
    </source>
</evidence>
<proteinExistence type="predicted"/>
<protein>
    <submittedName>
        <fullName evidence="2">Glycosyltransferase</fullName>
    </submittedName>
</protein>
<evidence type="ECO:0000259" key="1">
    <source>
        <dbReference type="Pfam" id="PF13439"/>
    </source>
</evidence>
<name>A0A7S7NUF4_PALFE</name>
<dbReference type="Pfam" id="PF13439">
    <property type="entry name" value="Glyco_transf_4"/>
    <property type="match status" value="1"/>
</dbReference>
<dbReference type="PANTHER" id="PTHR45947:SF3">
    <property type="entry name" value="SULFOQUINOVOSYL TRANSFERASE SQD2"/>
    <property type="match status" value="1"/>
</dbReference>
<dbReference type="Pfam" id="PF13692">
    <property type="entry name" value="Glyco_trans_1_4"/>
    <property type="match status" value="1"/>
</dbReference>
<keyword evidence="3" id="KW-1185">Reference proteome</keyword>
<evidence type="ECO:0000313" key="2">
    <source>
        <dbReference type="EMBL" id="QOY90018.1"/>
    </source>
</evidence>
<accession>A0A7S7NUF4</accession>
<dbReference type="AlphaFoldDB" id="A0A7S7NUF4"/>